<dbReference type="AlphaFoldDB" id="A0A087DGW3"/>
<dbReference type="NCBIfam" id="TIGR02548">
    <property type="entry name" value="casB_cse2"/>
    <property type="match status" value="1"/>
</dbReference>
<evidence type="ECO:0000313" key="2">
    <source>
        <dbReference type="Proteomes" id="UP000029033"/>
    </source>
</evidence>
<dbReference type="RefSeq" id="WP_033517834.1">
    <property type="nucleotide sequence ID" value="NZ_CAUPKV010000021.1"/>
</dbReference>
<dbReference type="Gene3D" id="1.10.520.40">
    <property type="entry name" value="CRISPR-associated protein Cse2"/>
    <property type="match status" value="1"/>
</dbReference>
<reference evidence="1 2" key="1">
    <citation type="submission" date="2014-03" db="EMBL/GenBank/DDBJ databases">
        <title>Genomics of Bifidobacteria.</title>
        <authorList>
            <person name="Ventura M."/>
            <person name="Milani C."/>
            <person name="Lugli G.A."/>
        </authorList>
    </citation>
    <scope>NUCLEOTIDE SEQUENCE [LARGE SCALE GENOMIC DNA]</scope>
    <source>
        <strain evidence="1 2">LMG 21589</strain>
    </source>
</reference>
<dbReference type="GeneID" id="85166387"/>
<proteinExistence type="predicted"/>
<comment type="caution">
    <text evidence="1">The sequence shown here is derived from an EMBL/GenBank/DDBJ whole genome shotgun (WGS) entry which is preliminary data.</text>
</comment>
<dbReference type="Pfam" id="PF09485">
    <property type="entry name" value="CRISPR_Cse2"/>
    <property type="match status" value="1"/>
</dbReference>
<keyword evidence="2" id="KW-1185">Reference proteome</keyword>
<gene>
    <name evidence="1" type="ORF">BSCA_0818</name>
</gene>
<dbReference type="Proteomes" id="UP000029033">
    <property type="component" value="Unassembled WGS sequence"/>
</dbReference>
<accession>A0A087DGW3</accession>
<evidence type="ECO:0000313" key="1">
    <source>
        <dbReference type="EMBL" id="KFI94763.1"/>
    </source>
</evidence>
<organism evidence="1 2">
    <name type="scientific">Bifidobacterium scardovii</name>
    <dbReference type="NCBI Taxonomy" id="158787"/>
    <lineage>
        <taxon>Bacteria</taxon>
        <taxon>Bacillati</taxon>
        <taxon>Actinomycetota</taxon>
        <taxon>Actinomycetes</taxon>
        <taxon>Bifidobacteriales</taxon>
        <taxon>Bifidobacteriaceae</taxon>
        <taxon>Bifidobacterium</taxon>
    </lineage>
</organism>
<dbReference type="InterPro" id="IPR013382">
    <property type="entry name" value="CRISPR-assoc_prot_Cse2"/>
</dbReference>
<dbReference type="EMBL" id="JGZO01000006">
    <property type="protein sequence ID" value="KFI94763.1"/>
    <property type="molecule type" value="Genomic_DNA"/>
</dbReference>
<dbReference type="InterPro" id="IPR038287">
    <property type="entry name" value="Cse2_sf"/>
</dbReference>
<dbReference type="STRING" id="158787.BSCA_0818"/>
<sequence length="230" mass="25473">MEQSERGKSNKWYPKLTPFGKWVAGRVRLLATGGRSPSGIIVEGYVQGGSYATAALAKLRRSAGHEVGADPDVFEWILLDVDDPGVSGWYSFGAGENPTPEELAAHAAITLFAMHQQSIHEASMHTDEWISLGRAVGHMAYGNFNSAGIQSMYDRLQTASSWKEMVRHARSLVKLLKRERIPLNYGLLAQDLLKLQSTREPANHVRLQWGRDFQSAWNIQAKAANKANAE</sequence>
<name>A0A087DGW3_9BIFI</name>
<dbReference type="OrthoDB" id="4808431at2"/>
<protein>
    <submittedName>
        <fullName evidence="1">CRISPR-associated protein Cse2</fullName>
    </submittedName>
</protein>
<dbReference type="CDD" id="cd09731">
    <property type="entry name" value="Cse2_I-E"/>
    <property type="match status" value="1"/>
</dbReference>